<dbReference type="OrthoDB" id="1357684at2"/>
<dbReference type="PROSITE" id="PS51257">
    <property type="entry name" value="PROKAR_LIPOPROTEIN"/>
    <property type="match status" value="1"/>
</dbReference>
<protein>
    <submittedName>
        <fullName evidence="2">Sporulation protein</fullName>
    </submittedName>
</protein>
<evidence type="ECO:0000313" key="2">
    <source>
        <dbReference type="EMBL" id="RBN50903.1"/>
    </source>
</evidence>
<dbReference type="AlphaFoldDB" id="A0A366B2N4"/>
<keyword evidence="3" id="KW-1185">Reference proteome</keyword>
<dbReference type="Proteomes" id="UP000253676">
    <property type="component" value="Unassembled WGS sequence"/>
</dbReference>
<proteinExistence type="predicted"/>
<dbReference type="InterPro" id="IPR018911">
    <property type="entry name" value="Gmad2_Ig-like_dom"/>
</dbReference>
<dbReference type="Pfam" id="PF10648">
    <property type="entry name" value="Gmad2"/>
    <property type="match status" value="1"/>
</dbReference>
<accession>A0A366B2N4</accession>
<reference evidence="2 3" key="1">
    <citation type="submission" date="2018-07" db="EMBL/GenBank/DDBJ databases">
        <title>Complete genome sequence of Flavobacterium psychrolimnae LMG 22018.</title>
        <authorList>
            <person name="Kim D.-U."/>
        </authorList>
    </citation>
    <scope>NUCLEOTIDE SEQUENCE [LARGE SCALE GENOMIC DNA]</scope>
    <source>
        <strain evidence="2 3">LMG 22018</strain>
    </source>
</reference>
<organism evidence="2 3">
    <name type="scientific">Flavobacterium psychrolimnae</name>
    <dbReference type="NCBI Taxonomy" id="249351"/>
    <lineage>
        <taxon>Bacteria</taxon>
        <taxon>Pseudomonadati</taxon>
        <taxon>Bacteroidota</taxon>
        <taxon>Flavobacteriia</taxon>
        <taxon>Flavobacteriales</taxon>
        <taxon>Flavobacteriaceae</taxon>
        <taxon>Flavobacterium</taxon>
    </lineage>
</organism>
<evidence type="ECO:0000313" key="3">
    <source>
        <dbReference type="Proteomes" id="UP000253676"/>
    </source>
</evidence>
<name>A0A366B2N4_9FLAO</name>
<sequence length="159" mass="18343">MSKKIKNIIMKWTILLSIILLFACNKKENQRTTIVNDTLVTIPEATKIVKAEKPEILLPKQYSNTRFKEVTVERIDENKFRVRGKGQIFEANFNWIIEDGHDELKTGFQTTDAGAPDWGNFDFTITVEKKRENSKLTLVLFESSAKDGSRQHELPIVLF</sequence>
<gene>
    <name evidence="2" type="ORF">DR980_06110</name>
</gene>
<feature type="domain" description="Bacterial spore germination immunoglobulin-like" evidence="1">
    <location>
        <begin position="78"/>
        <end position="149"/>
    </location>
</feature>
<comment type="caution">
    <text evidence="2">The sequence shown here is derived from an EMBL/GenBank/DDBJ whole genome shotgun (WGS) entry which is preliminary data.</text>
</comment>
<evidence type="ECO:0000259" key="1">
    <source>
        <dbReference type="Pfam" id="PF10648"/>
    </source>
</evidence>
<dbReference type="EMBL" id="QNUX01000004">
    <property type="protein sequence ID" value="RBN50903.1"/>
    <property type="molecule type" value="Genomic_DNA"/>
</dbReference>